<evidence type="ECO:0000313" key="1">
    <source>
        <dbReference type="EMBL" id="PON61865.1"/>
    </source>
</evidence>
<protein>
    <submittedName>
        <fullName evidence="1">Uncharacterized protein</fullName>
    </submittedName>
</protein>
<name>A0A2P5CLJ5_PARAD</name>
<organism evidence="1 2">
    <name type="scientific">Parasponia andersonii</name>
    <name type="common">Sponia andersonii</name>
    <dbReference type="NCBI Taxonomy" id="3476"/>
    <lineage>
        <taxon>Eukaryota</taxon>
        <taxon>Viridiplantae</taxon>
        <taxon>Streptophyta</taxon>
        <taxon>Embryophyta</taxon>
        <taxon>Tracheophyta</taxon>
        <taxon>Spermatophyta</taxon>
        <taxon>Magnoliopsida</taxon>
        <taxon>eudicotyledons</taxon>
        <taxon>Gunneridae</taxon>
        <taxon>Pentapetalae</taxon>
        <taxon>rosids</taxon>
        <taxon>fabids</taxon>
        <taxon>Rosales</taxon>
        <taxon>Cannabaceae</taxon>
        <taxon>Parasponia</taxon>
    </lineage>
</organism>
<proteinExistence type="predicted"/>
<dbReference type="Proteomes" id="UP000237105">
    <property type="component" value="Unassembled WGS sequence"/>
</dbReference>
<dbReference type="AlphaFoldDB" id="A0A2P5CLJ5"/>
<keyword evidence="2" id="KW-1185">Reference proteome</keyword>
<gene>
    <name evidence="1" type="ORF">PanWU01x14_142830</name>
</gene>
<reference evidence="2" key="1">
    <citation type="submission" date="2016-06" db="EMBL/GenBank/DDBJ databases">
        <title>Parallel loss of symbiosis genes in relatives of nitrogen-fixing non-legume Parasponia.</title>
        <authorList>
            <person name="Van Velzen R."/>
            <person name="Holmer R."/>
            <person name="Bu F."/>
            <person name="Rutten L."/>
            <person name="Van Zeijl A."/>
            <person name="Liu W."/>
            <person name="Santuari L."/>
            <person name="Cao Q."/>
            <person name="Sharma T."/>
            <person name="Shen D."/>
            <person name="Roswanjaya Y."/>
            <person name="Wardhani T."/>
            <person name="Kalhor M.S."/>
            <person name="Jansen J."/>
            <person name="Van den Hoogen J."/>
            <person name="Gungor B."/>
            <person name="Hartog M."/>
            <person name="Hontelez J."/>
            <person name="Verver J."/>
            <person name="Yang W.-C."/>
            <person name="Schijlen E."/>
            <person name="Repin R."/>
            <person name="Schilthuizen M."/>
            <person name="Schranz E."/>
            <person name="Heidstra R."/>
            <person name="Miyata K."/>
            <person name="Fedorova E."/>
            <person name="Kohlen W."/>
            <person name="Bisseling T."/>
            <person name="Smit S."/>
            <person name="Geurts R."/>
        </authorList>
    </citation>
    <scope>NUCLEOTIDE SEQUENCE [LARGE SCALE GENOMIC DNA]</scope>
    <source>
        <strain evidence="2">cv. WU1-14</strain>
    </source>
</reference>
<dbReference type="OrthoDB" id="1194290at2759"/>
<accession>A0A2P5CLJ5</accession>
<comment type="caution">
    <text evidence="1">The sequence shown here is derived from an EMBL/GenBank/DDBJ whole genome shotgun (WGS) entry which is preliminary data.</text>
</comment>
<dbReference type="EMBL" id="JXTB01000118">
    <property type="protein sequence ID" value="PON61865.1"/>
    <property type="molecule type" value="Genomic_DNA"/>
</dbReference>
<evidence type="ECO:0000313" key="2">
    <source>
        <dbReference type="Proteomes" id="UP000237105"/>
    </source>
</evidence>
<sequence>MCQVTFSIGKNFICEVLCDVLDMDICHLILGRPWQFDMGAWYDCCANAYLFDWKGRKMRLLPFPAKSELPTKDKATLFTVSGSSLLSEYKDSSRMFLLLVTE</sequence>